<gene>
    <name evidence="5" type="ORF">V2S66_32825</name>
</gene>
<dbReference type="PRINTS" id="PR00038">
    <property type="entry name" value="HTHLUXR"/>
</dbReference>
<keyword evidence="2" id="KW-0238">DNA-binding</keyword>
<dbReference type="SUPFAM" id="SSF46894">
    <property type="entry name" value="C-terminal effector domain of the bipartite response regulators"/>
    <property type="match status" value="1"/>
</dbReference>
<dbReference type="PANTHER" id="PTHR44688:SF16">
    <property type="entry name" value="DNA-BINDING TRANSCRIPTIONAL ACTIVATOR DEVR_DOSR"/>
    <property type="match status" value="1"/>
</dbReference>
<dbReference type="EMBL" id="JAZEWV010000052">
    <property type="protein sequence ID" value="MEE4546735.1"/>
    <property type="molecule type" value="Genomic_DNA"/>
</dbReference>
<evidence type="ECO:0000256" key="2">
    <source>
        <dbReference type="ARBA" id="ARBA00023125"/>
    </source>
</evidence>
<dbReference type="Proteomes" id="UP001344658">
    <property type="component" value="Unassembled WGS sequence"/>
</dbReference>
<reference evidence="5 6" key="1">
    <citation type="submission" date="2023-12" db="EMBL/GenBank/DDBJ databases">
        <title>Streptomyces sp. V4-01.</title>
        <authorList>
            <person name="Somphong A."/>
            <person name="Phongsopitanun W."/>
        </authorList>
    </citation>
    <scope>NUCLEOTIDE SEQUENCE [LARGE SCALE GENOMIC DNA]</scope>
    <source>
        <strain evidence="5 6">V4-01</strain>
    </source>
</reference>
<comment type="caution">
    <text evidence="5">The sequence shown here is derived from an EMBL/GenBank/DDBJ whole genome shotgun (WGS) entry which is preliminary data.</text>
</comment>
<protein>
    <submittedName>
        <fullName evidence="5">Helix-turn-helix transcriptional regulator</fullName>
    </submittedName>
</protein>
<dbReference type="RefSeq" id="WP_330800477.1">
    <property type="nucleotide sequence ID" value="NZ_JAZEWV010000052.1"/>
</dbReference>
<accession>A0ABU7PLN0</accession>
<keyword evidence="6" id="KW-1185">Reference proteome</keyword>
<evidence type="ECO:0000313" key="6">
    <source>
        <dbReference type="Proteomes" id="UP001344658"/>
    </source>
</evidence>
<feature type="domain" description="HTH luxR-type" evidence="4">
    <location>
        <begin position="291"/>
        <end position="356"/>
    </location>
</feature>
<dbReference type="InterPro" id="IPR000792">
    <property type="entry name" value="Tscrpt_reg_LuxR_C"/>
</dbReference>
<dbReference type="SMART" id="SM00421">
    <property type="entry name" value="HTH_LUXR"/>
    <property type="match status" value="1"/>
</dbReference>
<dbReference type="PROSITE" id="PS50043">
    <property type="entry name" value="HTH_LUXR_2"/>
    <property type="match status" value="1"/>
</dbReference>
<organism evidence="5 6">
    <name type="scientific">Actinacidiphila polyblastidii</name>
    <dbReference type="NCBI Taxonomy" id="3110430"/>
    <lineage>
        <taxon>Bacteria</taxon>
        <taxon>Bacillati</taxon>
        <taxon>Actinomycetota</taxon>
        <taxon>Actinomycetes</taxon>
        <taxon>Kitasatosporales</taxon>
        <taxon>Streptomycetaceae</taxon>
        <taxon>Actinacidiphila</taxon>
    </lineage>
</organism>
<dbReference type="InterPro" id="IPR016032">
    <property type="entry name" value="Sig_transdc_resp-reg_C-effctor"/>
</dbReference>
<dbReference type="CDD" id="cd06170">
    <property type="entry name" value="LuxR_C_like"/>
    <property type="match status" value="1"/>
</dbReference>
<keyword evidence="1" id="KW-0805">Transcription regulation</keyword>
<name>A0ABU7PLN0_9ACTN</name>
<keyword evidence="3" id="KW-0804">Transcription</keyword>
<evidence type="ECO:0000259" key="4">
    <source>
        <dbReference type="PROSITE" id="PS50043"/>
    </source>
</evidence>
<dbReference type="PANTHER" id="PTHR44688">
    <property type="entry name" value="DNA-BINDING TRANSCRIPTIONAL ACTIVATOR DEVR_DOSR"/>
    <property type="match status" value="1"/>
</dbReference>
<proteinExistence type="predicted"/>
<evidence type="ECO:0000256" key="1">
    <source>
        <dbReference type="ARBA" id="ARBA00023015"/>
    </source>
</evidence>
<dbReference type="InterPro" id="IPR036388">
    <property type="entry name" value="WH-like_DNA-bd_sf"/>
</dbReference>
<dbReference type="PROSITE" id="PS00622">
    <property type="entry name" value="HTH_LUXR_1"/>
    <property type="match status" value="1"/>
</dbReference>
<evidence type="ECO:0000313" key="5">
    <source>
        <dbReference type="EMBL" id="MEE4546735.1"/>
    </source>
</evidence>
<dbReference type="Gene3D" id="1.10.10.10">
    <property type="entry name" value="Winged helix-like DNA-binding domain superfamily/Winged helix DNA-binding domain"/>
    <property type="match status" value="1"/>
</dbReference>
<dbReference type="Pfam" id="PF00196">
    <property type="entry name" value="GerE"/>
    <property type="match status" value="1"/>
</dbReference>
<sequence>MPAYEERRRVLLAEIDSLSHLVMPLHKIVERLTPMLRNAIGFTASCWHSVDLATGLITSTMASGLDPHGLALILRLELWADDGTRFDAIRRSGRAATSLVSSTGGRPERSVRYREALSPYGFADELRINFDLQGTTWGSASFIREAGAPAYTGEDLRLAERIARPLAVLLRTQLLWAALLAMKQAARSEPAVAILAGDNRVVFANQRAQAMIADTTDDVRLPSGLPSAFEMMAEKARRAFVDGPSGELPPVSLCMPSGQWLTLHTSTMGGGPGGYVALVVVPATATEIMSTALLAFALSPRERAVVVQVVRGLSTRDIASSLAITPATVQDYLKSVFDKTGVRSRRELVALLTPHQSAAA</sequence>
<evidence type="ECO:0000256" key="3">
    <source>
        <dbReference type="ARBA" id="ARBA00023163"/>
    </source>
</evidence>